<evidence type="ECO:0000313" key="1">
    <source>
        <dbReference type="EMBL" id="NFA60362.1"/>
    </source>
</evidence>
<gene>
    <name evidence="1" type="ORF">EXM42_08145</name>
</gene>
<accession>A0A6M0T0N8</accession>
<evidence type="ECO:0000313" key="2">
    <source>
        <dbReference type="Proteomes" id="UP000473089"/>
    </source>
</evidence>
<comment type="caution">
    <text evidence="1">The sequence shown here is derived from an EMBL/GenBank/DDBJ whole genome shotgun (WGS) entry which is preliminary data.</text>
</comment>
<dbReference type="Proteomes" id="UP000473089">
    <property type="component" value="Unassembled WGS sequence"/>
</dbReference>
<sequence>MIIVGEEQFKGSIEENYLYKAQRIADGKEVIGALLHIPNSPFAYIATLEAMENMSVNELYSGKTTNLELTRVMVKSVQKL</sequence>
<protein>
    <submittedName>
        <fullName evidence="1">Uncharacterized protein</fullName>
    </submittedName>
</protein>
<organism evidence="1 2">
    <name type="scientific">Clostridium botulinum</name>
    <dbReference type="NCBI Taxonomy" id="1491"/>
    <lineage>
        <taxon>Bacteria</taxon>
        <taxon>Bacillati</taxon>
        <taxon>Bacillota</taxon>
        <taxon>Clostridia</taxon>
        <taxon>Eubacteriales</taxon>
        <taxon>Clostridiaceae</taxon>
        <taxon>Clostridium</taxon>
    </lineage>
</organism>
<dbReference type="EMBL" id="SGJP01000014">
    <property type="protein sequence ID" value="NFA60362.1"/>
    <property type="molecule type" value="Genomic_DNA"/>
</dbReference>
<name>A0A6M0T0N8_CLOBO</name>
<proteinExistence type="predicted"/>
<reference evidence="1 2" key="1">
    <citation type="submission" date="2019-02" db="EMBL/GenBank/DDBJ databases">
        <title>Genome sequencing of Clostridium botulinum clinical isolates.</title>
        <authorList>
            <person name="Brunt J."/>
            <person name="Van Vliet A.H.M."/>
            <person name="Stringer S.C."/>
            <person name="Grant K.A."/>
            <person name="Carter A.C."/>
            <person name="Peck M.W."/>
        </authorList>
    </citation>
    <scope>NUCLEOTIDE SEQUENCE [LARGE SCALE GENOMIC DNA]</scope>
    <source>
        <strain evidence="1 2">R1125/03</strain>
    </source>
</reference>
<dbReference type="AlphaFoldDB" id="A0A6M0T0N8"/>